<dbReference type="InterPro" id="IPR010994">
    <property type="entry name" value="RuvA_2-like"/>
</dbReference>
<proteinExistence type="predicted"/>
<evidence type="ECO:0000313" key="2">
    <source>
        <dbReference type="Proteomes" id="UP000319499"/>
    </source>
</evidence>
<keyword evidence="2" id="KW-1185">Reference proteome</keyword>
<evidence type="ECO:0008006" key="3">
    <source>
        <dbReference type="Google" id="ProtNLM"/>
    </source>
</evidence>
<dbReference type="Proteomes" id="UP000319499">
    <property type="component" value="Unassembled WGS sequence"/>
</dbReference>
<reference evidence="1 2" key="1">
    <citation type="submission" date="2019-02" db="EMBL/GenBank/DDBJ databases">
        <title>Apibacter muscae sp. nov.: a novel member of the house fly microbiota.</title>
        <authorList>
            <person name="Park R."/>
        </authorList>
    </citation>
    <scope>NUCLEOTIDE SEQUENCE [LARGE SCALE GENOMIC DNA]</scope>
    <source>
        <strain evidence="1 2">AL1</strain>
    </source>
</reference>
<organism evidence="1 2">
    <name type="scientific">Apibacter muscae</name>
    <dbReference type="NCBI Taxonomy" id="2509004"/>
    <lineage>
        <taxon>Bacteria</taxon>
        <taxon>Pseudomonadati</taxon>
        <taxon>Bacteroidota</taxon>
        <taxon>Flavobacteriia</taxon>
        <taxon>Flavobacteriales</taxon>
        <taxon>Weeksellaceae</taxon>
        <taxon>Apibacter</taxon>
    </lineage>
</organism>
<dbReference type="OrthoDB" id="981124at2"/>
<comment type="caution">
    <text evidence="1">The sequence shown here is derived from an EMBL/GenBank/DDBJ whole genome shotgun (WGS) entry which is preliminary data.</text>
</comment>
<sequence>MSMFRLKMIKQQRVGVLLLIVFIIALEIFLHKDKFIKKSSIIVNELPHSIKSQITEFGSSYPKDSLKFFDPNQYTSEDWQRIGFTKKQSDVILKYKELLGGTFTSKEQIRKCFVISEEKYKELESYIQLPEKFRTNTAKQEIQNLQKNTYSLTLFDPNDYTLHDWVKIGFTKKQAEVILKYKGILGGKFTSKEQIKKCFVVSDDKYKELEAYIRLPEGESSIHKQLKSTLKNKIDLNKATYNEIYAILDDAVLAKRLISFRNGIGGFVSKNQLDDVYGITSTNKDSLLNAFVVKVENIKKINLNKATEDELQRNIYLRKYKNKIIELRLKGENPIKAISSSDSKYQWIVQYLE</sequence>
<protein>
    <recommendedName>
        <fullName evidence="3">Helix-hairpin-helix domain-containing protein</fullName>
    </recommendedName>
</protein>
<dbReference type="SUPFAM" id="SSF47781">
    <property type="entry name" value="RuvA domain 2-like"/>
    <property type="match status" value="3"/>
</dbReference>
<name>A0A563DHV9_9FLAO</name>
<gene>
    <name evidence="1" type="ORF">ETU09_03025</name>
</gene>
<dbReference type="AlphaFoldDB" id="A0A563DHV9"/>
<dbReference type="RefSeq" id="WP_146291825.1">
    <property type="nucleotide sequence ID" value="NZ_SELH01000014.1"/>
</dbReference>
<dbReference type="EMBL" id="SELH01000014">
    <property type="protein sequence ID" value="TWP29433.1"/>
    <property type="molecule type" value="Genomic_DNA"/>
</dbReference>
<accession>A0A563DHV9</accession>
<evidence type="ECO:0000313" key="1">
    <source>
        <dbReference type="EMBL" id="TWP29433.1"/>
    </source>
</evidence>